<reference evidence="5" key="1">
    <citation type="journal article" date="2018" name="Gigascience">
        <title>Genome assembly of the Pink Ipe (Handroanthus impetiginosus, Bignoniaceae), a highly valued, ecologically keystone Neotropical timber forest tree.</title>
        <authorList>
            <person name="Silva-Junior O.B."/>
            <person name="Grattapaglia D."/>
            <person name="Novaes E."/>
            <person name="Collevatti R.G."/>
        </authorList>
    </citation>
    <scope>NUCLEOTIDE SEQUENCE [LARGE SCALE GENOMIC DNA]</scope>
    <source>
        <strain evidence="5">cv. UFG-1</strain>
    </source>
</reference>
<feature type="coiled-coil region" evidence="1">
    <location>
        <begin position="45"/>
        <end position="104"/>
    </location>
</feature>
<dbReference type="AlphaFoldDB" id="A0A2G9HJ19"/>
<evidence type="ECO:0000256" key="1">
    <source>
        <dbReference type="SAM" id="Coils"/>
    </source>
</evidence>
<protein>
    <recommendedName>
        <fullName evidence="3">DUF7806 domain-containing protein</fullName>
    </recommendedName>
</protein>
<feature type="domain" description="DUF7806" evidence="3">
    <location>
        <begin position="207"/>
        <end position="300"/>
    </location>
</feature>
<feature type="region of interest" description="Disordered" evidence="2">
    <location>
        <begin position="110"/>
        <end position="178"/>
    </location>
</feature>
<dbReference type="Pfam" id="PF25091">
    <property type="entry name" value="DUF7806"/>
    <property type="match status" value="1"/>
</dbReference>
<evidence type="ECO:0000313" key="4">
    <source>
        <dbReference type="EMBL" id="PIN17519.1"/>
    </source>
</evidence>
<dbReference type="PANTHER" id="PTHR35489:SF2">
    <property type="entry name" value="TITAN9"/>
    <property type="match status" value="1"/>
</dbReference>
<comment type="caution">
    <text evidence="4">The sequence shown here is derived from an EMBL/GenBank/DDBJ whole genome shotgun (WGS) entry which is preliminary data.</text>
</comment>
<organism evidence="4 5">
    <name type="scientific">Handroanthus impetiginosus</name>
    <dbReference type="NCBI Taxonomy" id="429701"/>
    <lineage>
        <taxon>Eukaryota</taxon>
        <taxon>Viridiplantae</taxon>
        <taxon>Streptophyta</taxon>
        <taxon>Embryophyta</taxon>
        <taxon>Tracheophyta</taxon>
        <taxon>Spermatophyta</taxon>
        <taxon>Magnoliopsida</taxon>
        <taxon>eudicotyledons</taxon>
        <taxon>Gunneridae</taxon>
        <taxon>Pentapetalae</taxon>
        <taxon>asterids</taxon>
        <taxon>lamiids</taxon>
        <taxon>Lamiales</taxon>
        <taxon>Bignoniaceae</taxon>
        <taxon>Crescentiina</taxon>
        <taxon>Tabebuia alliance</taxon>
        <taxon>Handroanthus</taxon>
    </lineage>
</organism>
<dbReference type="OrthoDB" id="759501at2759"/>
<evidence type="ECO:0000256" key="2">
    <source>
        <dbReference type="SAM" id="MobiDB-lite"/>
    </source>
</evidence>
<keyword evidence="5" id="KW-1185">Reference proteome</keyword>
<evidence type="ECO:0000259" key="3">
    <source>
        <dbReference type="Pfam" id="PF25091"/>
    </source>
</evidence>
<evidence type="ECO:0000313" key="5">
    <source>
        <dbReference type="Proteomes" id="UP000231279"/>
    </source>
</evidence>
<dbReference type="InterPro" id="IPR056708">
    <property type="entry name" value="DUF7806"/>
</dbReference>
<gene>
    <name evidence="4" type="ORF">CDL12_09830</name>
</gene>
<dbReference type="Proteomes" id="UP000231279">
    <property type="component" value="Unassembled WGS sequence"/>
</dbReference>
<dbReference type="STRING" id="429701.A0A2G9HJ19"/>
<name>A0A2G9HJ19_9LAMI</name>
<dbReference type="GO" id="GO:0003006">
    <property type="term" value="P:developmental process involved in reproduction"/>
    <property type="evidence" value="ECO:0007669"/>
    <property type="project" value="TreeGrafter"/>
</dbReference>
<proteinExistence type="predicted"/>
<keyword evidence="1" id="KW-0175">Coiled coil</keyword>
<feature type="compositionally biased region" description="Basic and acidic residues" evidence="2">
    <location>
        <begin position="160"/>
        <end position="174"/>
    </location>
</feature>
<dbReference type="EMBL" id="NKXS01001658">
    <property type="protein sequence ID" value="PIN17519.1"/>
    <property type="molecule type" value="Genomic_DNA"/>
</dbReference>
<dbReference type="PANTHER" id="PTHR35489">
    <property type="entry name" value="TITAN9"/>
    <property type="match status" value="1"/>
</dbReference>
<feature type="compositionally biased region" description="Basic and acidic residues" evidence="2">
    <location>
        <begin position="110"/>
        <end position="142"/>
    </location>
</feature>
<sequence>MEALYAKLYNKYVKLKKEKESQFDKLNHDQEVKFLNYAAAADEMIQYLKSENDKLHGQVDELKSELASIRSSSDEQHLHYQKLLMEENQKNKELSEEIARLHKREHNECSHCTGHDEIGRGQENLHEDTPAEETPGKSDMKLVKKRKSAPITEGTAPPHVDVEPDHPADQHVYGDKNSNTHPSIQQPICCQRKIYSSGVDATDTSSVNCVFQYLVEFVVGMKFSPLTQSNELCILANHQSSGYSFSLTWITNSHGETELLYRVLSLGTFERVAPEWMKETLMFSTSMCSVFFERVSRVINS</sequence>
<accession>A0A2G9HJ19</accession>